<comment type="cofactor">
    <cofactor evidence="1">
        <name>Zn(2+)</name>
        <dbReference type="ChEBI" id="CHEBI:29105"/>
    </cofactor>
</comment>
<comment type="catalytic activity">
    <reaction evidence="7">
        <text>N(6)-methyl-AMP + H2O + H(+) = IMP + methylamine</text>
        <dbReference type="Rhea" id="RHEA:16001"/>
        <dbReference type="ChEBI" id="CHEBI:15377"/>
        <dbReference type="ChEBI" id="CHEBI:15378"/>
        <dbReference type="ChEBI" id="CHEBI:58053"/>
        <dbReference type="ChEBI" id="CHEBI:59338"/>
        <dbReference type="ChEBI" id="CHEBI:144842"/>
    </reaction>
    <physiologicalReaction direction="left-to-right" evidence="7">
        <dbReference type="Rhea" id="RHEA:16002"/>
    </physiologicalReaction>
</comment>
<evidence type="ECO:0000256" key="4">
    <source>
        <dbReference type="ARBA" id="ARBA00022801"/>
    </source>
</evidence>
<proteinExistence type="inferred from homology"/>
<evidence type="ECO:0000259" key="8">
    <source>
        <dbReference type="Pfam" id="PF00962"/>
    </source>
</evidence>
<keyword evidence="4" id="KW-0378">Hydrolase</keyword>
<keyword evidence="6" id="KW-0546">Nucleotide metabolism</keyword>
<keyword evidence="5" id="KW-0862">Zinc</keyword>
<protein>
    <recommendedName>
        <fullName evidence="8">Adenosine deaminase domain-containing protein</fullName>
    </recommendedName>
</protein>
<evidence type="ECO:0000313" key="10">
    <source>
        <dbReference type="Proteomes" id="UP001556367"/>
    </source>
</evidence>
<keyword evidence="3" id="KW-0479">Metal-binding</keyword>
<dbReference type="InterPro" id="IPR006330">
    <property type="entry name" value="Ado/ade_deaminase"/>
</dbReference>
<evidence type="ECO:0000256" key="3">
    <source>
        <dbReference type="ARBA" id="ARBA00022723"/>
    </source>
</evidence>
<keyword evidence="10" id="KW-1185">Reference proteome</keyword>
<dbReference type="PANTHER" id="PTHR11409:SF42">
    <property type="entry name" value="ADENOSINE DEAMINASE-LIKE PROTEIN"/>
    <property type="match status" value="1"/>
</dbReference>
<comment type="similarity">
    <text evidence="2">Belongs to the metallo-dependent hydrolases superfamily. Adenosine and AMP deaminases family.</text>
</comment>
<evidence type="ECO:0000256" key="5">
    <source>
        <dbReference type="ARBA" id="ARBA00022833"/>
    </source>
</evidence>
<dbReference type="Gene3D" id="3.20.20.140">
    <property type="entry name" value="Metal-dependent hydrolases"/>
    <property type="match status" value="1"/>
</dbReference>
<accession>A0ABR3J0J0</accession>
<sequence>MPAHYENIAGPAAEALDSLTPAQTAFIRSLPKAELHAHLNGSIPIATLRQLAHEQSQSDQAPVQLPSDARDGFARLLSNTGVELTEIGDFFGLFPAIYALTSAPETLRKAARAVLETFLEGEHPQCAYIELRSTPRATSAMSREDYVRAVLDEVERYAPEQAAMIVSLDRKMEEAVMEECVGVAVKQRGEGRRVVGIDLCGDPRAGDMDILARHVKRAKEAGLGVTLHIAETVENTDSETLKLLSYGPDRLGHATFLNDEAKAFVLEKKTCVELCLSSNLLCKTVPTLDDHHITFYLKHDHPIVICTDDILPFRNSLLGEYALLMAAPPLGLGLGEDAVRRIAEMGMEARFRSP</sequence>
<evidence type="ECO:0000256" key="1">
    <source>
        <dbReference type="ARBA" id="ARBA00001947"/>
    </source>
</evidence>
<dbReference type="InterPro" id="IPR001365">
    <property type="entry name" value="A_deaminase_dom"/>
</dbReference>
<name>A0ABR3J0J0_9AGAR</name>
<feature type="domain" description="Adenosine deaminase" evidence="8">
    <location>
        <begin position="31"/>
        <end position="351"/>
    </location>
</feature>
<comment type="caution">
    <text evidence="9">The sequence shown here is derived from an EMBL/GenBank/DDBJ whole genome shotgun (WGS) entry which is preliminary data.</text>
</comment>
<dbReference type="PANTHER" id="PTHR11409">
    <property type="entry name" value="ADENOSINE DEAMINASE"/>
    <property type="match status" value="1"/>
</dbReference>
<dbReference type="InterPro" id="IPR032466">
    <property type="entry name" value="Metal_Hydrolase"/>
</dbReference>
<gene>
    <name evidence="9" type="ORF">HGRIS_009123</name>
</gene>
<evidence type="ECO:0000256" key="6">
    <source>
        <dbReference type="ARBA" id="ARBA00023080"/>
    </source>
</evidence>
<evidence type="ECO:0000256" key="2">
    <source>
        <dbReference type="ARBA" id="ARBA00006676"/>
    </source>
</evidence>
<dbReference type="Pfam" id="PF00962">
    <property type="entry name" value="A_deaminase"/>
    <property type="match status" value="1"/>
</dbReference>
<dbReference type="Proteomes" id="UP001556367">
    <property type="component" value="Unassembled WGS sequence"/>
</dbReference>
<dbReference type="SUPFAM" id="SSF51556">
    <property type="entry name" value="Metallo-dependent hydrolases"/>
    <property type="match status" value="1"/>
</dbReference>
<evidence type="ECO:0000256" key="7">
    <source>
        <dbReference type="ARBA" id="ARBA00048787"/>
    </source>
</evidence>
<dbReference type="EMBL" id="JASNQZ010000012">
    <property type="protein sequence ID" value="KAL0949028.1"/>
    <property type="molecule type" value="Genomic_DNA"/>
</dbReference>
<organism evidence="9 10">
    <name type="scientific">Hohenbuehelia grisea</name>
    <dbReference type="NCBI Taxonomy" id="104357"/>
    <lineage>
        <taxon>Eukaryota</taxon>
        <taxon>Fungi</taxon>
        <taxon>Dikarya</taxon>
        <taxon>Basidiomycota</taxon>
        <taxon>Agaricomycotina</taxon>
        <taxon>Agaricomycetes</taxon>
        <taxon>Agaricomycetidae</taxon>
        <taxon>Agaricales</taxon>
        <taxon>Pleurotineae</taxon>
        <taxon>Pleurotaceae</taxon>
        <taxon>Hohenbuehelia</taxon>
    </lineage>
</organism>
<evidence type="ECO:0000313" key="9">
    <source>
        <dbReference type="EMBL" id="KAL0949028.1"/>
    </source>
</evidence>
<reference evidence="10" key="1">
    <citation type="submission" date="2024-06" db="EMBL/GenBank/DDBJ databases">
        <title>Multi-omics analyses provide insights into the biosynthesis of the anticancer antibiotic pleurotin in Hohenbuehelia grisea.</title>
        <authorList>
            <person name="Weaver J.A."/>
            <person name="Alberti F."/>
        </authorList>
    </citation>
    <scope>NUCLEOTIDE SEQUENCE [LARGE SCALE GENOMIC DNA]</scope>
    <source>
        <strain evidence="10">T-177</strain>
    </source>
</reference>